<reference evidence="3" key="1">
    <citation type="submission" date="2022-07" db="EMBL/GenBank/DDBJ databases">
        <title>Phylogenomic reconstructions and comparative analyses of Kickxellomycotina fungi.</title>
        <authorList>
            <person name="Reynolds N.K."/>
            <person name="Stajich J.E."/>
            <person name="Barry K."/>
            <person name="Grigoriev I.V."/>
            <person name="Crous P."/>
            <person name="Smith M.E."/>
        </authorList>
    </citation>
    <scope>NUCLEOTIDE SEQUENCE</scope>
    <source>
        <strain evidence="3">NRRL 1566</strain>
    </source>
</reference>
<dbReference type="OrthoDB" id="308440at2759"/>
<feature type="region of interest" description="Disordered" evidence="2">
    <location>
        <begin position="63"/>
        <end position="102"/>
    </location>
</feature>
<dbReference type="PROSITE" id="PS50005">
    <property type="entry name" value="TPR"/>
    <property type="match status" value="1"/>
</dbReference>
<dbReference type="InterPro" id="IPR019734">
    <property type="entry name" value="TPR_rpt"/>
</dbReference>
<dbReference type="EMBL" id="JANBUW010001048">
    <property type="protein sequence ID" value="KAJ2844546.1"/>
    <property type="molecule type" value="Genomic_DNA"/>
</dbReference>
<feature type="compositionally biased region" description="Acidic residues" evidence="2">
    <location>
        <begin position="71"/>
        <end position="88"/>
    </location>
</feature>
<dbReference type="InterPro" id="IPR011990">
    <property type="entry name" value="TPR-like_helical_dom_sf"/>
</dbReference>
<protein>
    <submittedName>
        <fullName evidence="3">Uncharacterized protein</fullName>
    </submittedName>
</protein>
<comment type="caution">
    <text evidence="3">The sequence shown here is derived from an EMBL/GenBank/DDBJ whole genome shotgun (WGS) entry which is preliminary data.</text>
</comment>
<feature type="non-terminal residue" evidence="3">
    <location>
        <position position="1"/>
    </location>
</feature>
<name>A0A9W8I9D0_9FUNG</name>
<proteinExistence type="predicted"/>
<dbReference type="Proteomes" id="UP001139887">
    <property type="component" value="Unassembled WGS sequence"/>
</dbReference>
<evidence type="ECO:0000313" key="3">
    <source>
        <dbReference type="EMBL" id="KAJ2844546.1"/>
    </source>
</evidence>
<organism evidence="3 4">
    <name type="scientific">Coemansia brasiliensis</name>
    <dbReference type="NCBI Taxonomy" id="2650707"/>
    <lineage>
        <taxon>Eukaryota</taxon>
        <taxon>Fungi</taxon>
        <taxon>Fungi incertae sedis</taxon>
        <taxon>Zoopagomycota</taxon>
        <taxon>Kickxellomycotina</taxon>
        <taxon>Kickxellomycetes</taxon>
        <taxon>Kickxellales</taxon>
        <taxon>Kickxellaceae</taxon>
        <taxon>Coemansia</taxon>
    </lineage>
</organism>
<keyword evidence="4" id="KW-1185">Reference proteome</keyword>
<dbReference type="SUPFAM" id="SSF48452">
    <property type="entry name" value="TPR-like"/>
    <property type="match status" value="1"/>
</dbReference>
<sequence>LPQAIELLEKYLPENESDDMYTRYADVLTLANELPKAAVNYTAALELNPNNERAKVGYDRVDRLMHPHAESEDEDEEQPDAEMDAEEIVDQRVDDFSDEDIL</sequence>
<dbReference type="Gene3D" id="1.25.40.10">
    <property type="entry name" value="Tetratricopeptide repeat domain"/>
    <property type="match status" value="1"/>
</dbReference>
<gene>
    <name evidence="3" type="ORF">IWW36_005144</name>
</gene>
<evidence type="ECO:0000256" key="1">
    <source>
        <dbReference type="PROSITE-ProRule" id="PRU00339"/>
    </source>
</evidence>
<evidence type="ECO:0000256" key="2">
    <source>
        <dbReference type="SAM" id="MobiDB-lite"/>
    </source>
</evidence>
<keyword evidence="1" id="KW-0802">TPR repeat</keyword>
<accession>A0A9W8I9D0</accession>
<feature type="repeat" description="TPR" evidence="1">
    <location>
        <begin position="18"/>
        <end position="51"/>
    </location>
</feature>
<evidence type="ECO:0000313" key="4">
    <source>
        <dbReference type="Proteomes" id="UP001139887"/>
    </source>
</evidence>
<dbReference type="AlphaFoldDB" id="A0A9W8I9D0"/>